<dbReference type="InParanoid" id="A0A2J6SLE5"/>
<name>A0A2J6SLE5_9HELO</name>
<dbReference type="AlphaFoldDB" id="A0A2J6SLE5"/>
<dbReference type="GeneID" id="36589838"/>
<dbReference type="RefSeq" id="XP_024728495.1">
    <property type="nucleotide sequence ID" value="XM_024881761.1"/>
</dbReference>
<proteinExistence type="predicted"/>
<evidence type="ECO:0000313" key="2">
    <source>
        <dbReference type="EMBL" id="PMD51591.1"/>
    </source>
</evidence>
<dbReference type="EMBL" id="KZ613912">
    <property type="protein sequence ID" value="PMD51591.1"/>
    <property type="molecule type" value="Genomic_DNA"/>
</dbReference>
<accession>A0A2J6SLE5</accession>
<sequence length="117" mass="13478">MPPIQEKVEELVDFIRLGVGWDLGVGNIHQEEEQEEEEEEEEEEDDDVDDSGDDESSSNDEEVYDDAEWEDESEDEALNFAKDIDNSVRCLMDLIPSMEKVKASRGRKDWNHLTGTK</sequence>
<keyword evidence="3" id="KW-1185">Reference proteome</keyword>
<protein>
    <submittedName>
        <fullName evidence="2">Uncharacterized protein</fullName>
    </submittedName>
</protein>
<gene>
    <name evidence="2" type="ORF">K444DRAFT_620678</name>
</gene>
<reference evidence="2 3" key="1">
    <citation type="submission" date="2016-04" db="EMBL/GenBank/DDBJ databases">
        <title>A degradative enzymes factory behind the ericoid mycorrhizal symbiosis.</title>
        <authorList>
            <consortium name="DOE Joint Genome Institute"/>
            <person name="Martino E."/>
            <person name="Morin E."/>
            <person name="Grelet G."/>
            <person name="Kuo A."/>
            <person name="Kohler A."/>
            <person name="Daghino S."/>
            <person name="Barry K."/>
            <person name="Choi C."/>
            <person name="Cichocki N."/>
            <person name="Clum A."/>
            <person name="Copeland A."/>
            <person name="Hainaut M."/>
            <person name="Haridas S."/>
            <person name="Labutti K."/>
            <person name="Lindquist E."/>
            <person name="Lipzen A."/>
            <person name="Khouja H.-R."/>
            <person name="Murat C."/>
            <person name="Ohm R."/>
            <person name="Olson A."/>
            <person name="Spatafora J."/>
            <person name="Veneault-Fourrey C."/>
            <person name="Henrissat B."/>
            <person name="Grigoriev I."/>
            <person name="Martin F."/>
            <person name="Perotto S."/>
        </authorList>
    </citation>
    <scope>NUCLEOTIDE SEQUENCE [LARGE SCALE GENOMIC DNA]</scope>
    <source>
        <strain evidence="2 3">E</strain>
    </source>
</reference>
<feature type="compositionally biased region" description="Acidic residues" evidence="1">
    <location>
        <begin position="32"/>
        <end position="76"/>
    </location>
</feature>
<dbReference type="Proteomes" id="UP000235371">
    <property type="component" value="Unassembled WGS sequence"/>
</dbReference>
<organism evidence="2 3">
    <name type="scientific">Hyaloscypha bicolor E</name>
    <dbReference type="NCBI Taxonomy" id="1095630"/>
    <lineage>
        <taxon>Eukaryota</taxon>
        <taxon>Fungi</taxon>
        <taxon>Dikarya</taxon>
        <taxon>Ascomycota</taxon>
        <taxon>Pezizomycotina</taxon>
        <taxon>Leotiomycetes</taxon>
        <taxon>Helotiales</taxon>
        <taxon>Hyaloscyphaceae</taxon>
        <taxon>Hyaloscypha</taxon>
        <taxon>Hyaloscypha bicolor</taxon>
    </lineage>
</organism>
<evidence type="ECO:0000256" key="1">
    <source>
        <dbReference type="SAM" id="MobiDB-lite"/>
    </source>
</evidence>
<evidence type="ECO:0000313" key="3">
    <source>
        <dbReference type="Proteomes" id="UP000235371"/>
    </source>
</evidence>
<feature type="region of interest" description="Disordered" evidence="1">
    <location>
        <begin position="25"/>
        <end position="76"/>
    </location>
</feature>